<dbReference type="EMBL" id="JACOOK010000003">
    <property type="protein sequence ID" value="MBC5616668.1"/>
    <property type="molecule type" value="Genomic_DNA"/>
</dbReference>
<dbReference type="InterPro" id="IPR023346">
    <property type="entry name" value="Lysozyme-like_dom_sf"/>
</dbReference>
<comment type="caution">
    <text evidence="2">The sequence shown here is derived from an EMBL/GenBank/DDBJ whole genome shotgun (WGS) entry which is preliminary data.</text>
</comment>
<reference evidence="2 3" key="1">
    <citation type="submission" date="2020-08" db="EMBL/GenBank/DDBJ databases">
        <title>Genome public.</title>
        <authorList>
            <person name="Liu C."/>
            <person name="Sun Q."/>
        </authorList>
    </citation>
    <scope>NUCLEOTIDE SEQUENCE [LARGE SCALE GENOMIC DNA]</scope>
    <source>
        <strain evidence="2 3">New-7</strain>
    </source>
</reference>
<protein>
    <submittedName>
        <fullName evidence="2">Transglycosylase SLT domain-containing protein</fullName>
    </submittedName>
</protein>
<gene>
    <name evidence="2" type="ORF">H8S08_06500</name>
</gene>
<dbReference type="PROSITE" id="PS00018">
    <property type="entry name" value="EF_HAND_1"/>
    <property type="match status" value="1"/>
</dbReference>
<name>A0ABR7CLY7_9BACT</name>
<accession>A0ABR7CLY7</accession>
<dbReference type="InterPro" id="IPR018247">
    <property type="entry name" value="EF_Hand_1_Ca_BS"/>
</dbReference>
<dbReference type="Pfam" id="PF01464">
    <property type="entry name" value="SLT"/>
    <property type="match status" value="1"/>
</dbReference>
<dbReference type="PROSITE" id="PS50222">
    <property type="entry name" value="EF_HAND_2"/>
    <property type="match status" value="1"/>
</dbReference>
<dbReference type="InterPro" id="IPR008258">
    <property type="entry name" value="Transglycosylase_SLT_dom_1"/>
</dbReference>
<feature type="domain" description="EF-hand" evidence="1">
    <location>
        <begin position="135"/>
        <end position="158"/>
    </location>
</feature>
<dbReference type="SUPFAM" id="SSF53955">
    <property type="entry name" value="Lysozyme-like"/>
    <property type="match status" value="1"/>
</dbReference>
<organism evidence="2 3">
    <name type="scientific">Alistipes hominis</name>
    <dbReference type="NCBI Taxonomy" id="2763015"/>
    <lineage>
        <taxon>Bacteria</taxon>
        <taxon>Pseudomonadati</taxon>
        <taxon>Bacteroidota</taxon>
        <taxon>Bacteroidia</taxon>
        <taxon>Bacteroidales</taxon>
        <taxon>Rikenellaceae</taxon>
        <taxon>Alistipes</taxon>
    </lineage>
</organism>
<dbReference type="Gene3D" id="1.10.530.10">
    <property type="match status" value="1"/>
</dbReference>
<dbReference type="RefSeq" id="WP_118655765.1">
    <property type="nucleotide sequence ID" value="NZ_JACOOK010000003.1"/>
</dbReference>
<evidence type="ECO:0000313" key="2">
    <source>
        <dbReference type="EMBL" id="MBC5616668.1"/>
    </source>
</evidence>
<proteinExistence type="predicted"/>
<dbReference type="Proteomes" id="UP000636891">
    <property type="component" value="Unassembled WGS sequence"/>
</dbReference>
<sequence length="165" mass="18419">MIYENKVPPAFAGKVKQIAARLSVNPDHLMAIMWSESRLDPSARNPRGGAVGLIQFMPATAEGLGTTAEKLLKMTGEEQLDYVELFFRPYAARCRTFADLYLACFFPAAIGKPDGYVLQTRRLPARVIARQNPIFDTDGDDRITVGEFRAKLKSLIPDALHPYLF</sequence>
<keyword evidence="3" id="KW-1185">Reference proteome</keyword>
<evidence type="ECO:0000259" key="1">
    <source>
        <dbReference type="PROSITE" id="PS50222"/>
    </source>
</evidence>
<dbReference type="InterPro" id="IPR002048">
    <property type="entry name" value="EF_hand_dom"/>
</dbReference>
<evidence type="ECO:0000313" key="3">
    <source>
        <dbReference type="Proteomes" id="UP000636891"/>
    </source>
</evidence>